<evidence type="ECO:0000313" key="3">
    <source>
        <dbReference type="EMBL" id="MBK9981739.1"/>
    </source>
</evidence>
<comment type="caution">
    <text evidence="3">The sequence shown here is derived from an EMBL/GenBank/DDBJ whole genome shotgun (WGS) entry which is preliminary data.</text>
</comment>
<dbReference type="PANTHER" id="PTHR30535:SF35">
    <property type="entry name" value="PERIPLASMIC BINDING PROTEIN"/>
    <property type="match status" value="1"/>
</dbReference>
<dbReference type="PROSITE" id="PS50983">
    <property type="entry name" value="FE_B12_PBP"/>
    <property type="match status" value="1"/>
</dbReference>
<dbReference type="Pfam" id="PF01497">
    <property type="entry name" value="Peripla_BP_2"/>
    <property type="match status" value="1"/>
</dbReference>
<evidence type="ECO:0000256" key="1">
    <source>
        <dbReference type="ARBA" id="ARBA00022729"/>
    </source>
</evidence>
<keyword evidence="1" id="KW-0732">Signal</keyword>
<dbReference type="InterPro" id="IPR002491">
    <property type="entry name" value="ABC_transptr_periplasmic_BD"/>
</dbReference>
<protein>
    <submittedName>
        <fullName evidence="3">ABC transporter substrate-binding protein</fullName>
    </submittedName>
</protein>
<dbReference type="InterPro" id="IPR050902">
    <property type="entry name" value="ABC_Transporter_SBP"/>
</dbReference>
<gene>
    <name evidence="3" type="ORF">IPP15_04840</name>
</gene>
<feature type="domain" description="Fe/B12 periplasmic-binding" evidence="2">
    <location>
        <begin position="69"/>
        <end position="310"/>
    </location>
</feature>
<dbReference type="InterPro" id="IPR040807">
    <property type="entry name" value="DUF5522"/>
</dbReference>
<sequence length="310" mass="35103">MSPELVEGTDYYINDQGLWVFTAEYHLARGYCCGSGCLHCPYTSERVSQSIQSIDQMGNELSVPFPPKRIISLVPSQTELLFDLGLENVIVGVTKFCVHPLSETKSKEKIGGTKKFNIDKISALQPDLIIGNKEENYPEGIQTLQEHFPVWMSDIHTLSDACSMIREVGKITNRMQIGNDIADEIIKSFESFVPLNSQLRAAYFIWSEPYMVAAGDTFIDEMMKKFGVTNVFGHLTRYPEVSLETVIDLQPELIFLSSEPYPFNEKHMEAFQKLLPSSKVMIVDGEYFSWYGSRLLLTPGYFKSLIARCS</sequence>
<organism evidence="3 4">
    <name type="scientific">Candidatus Opimibacter skivensis</name>
    <dbReference type="NCBI Taxonomy" id="2982028"/>
    <lineage>
        <taxon>Bacteria</taxon>
        <taxon>Pseudomonadati</taxon>
        <taxon>Bacteroidota</taxon>
        <taxon>Saprospiria</taxon>
        <taxon>Saprospirales</taxon>
        <taxon>Saprospiraceae</taxon>
        <taxon>Candidatus Opimibacter</taxon>
    </lineage>
</organism>
<dbReference type="Pfam" id="PF17653">
    <property type="entry name" value="DUF5522"/>
    <property type="match status" value="1"/>
</dbReference>
<reference evidence="3 4" key="1">
    <citation type="submission" date="2020-10" db="EMBL/GenBank/DDBJ databases">
        <title>Connecting structure to function with the recovery of over 1000 high-quality activated sludge metagenome-assembled genomes encoding full-length rRNA genes using long-read sequencing.</title>
        <authorList>
            <person name="Singleton C.M."/>
            <person name="Petriglieri F."/>
            <person name="Kristensen J.M."/>
            <person name="Kirkegaard R.H."/>
            <person name="Michaelsen T.Y."/>
            <person name="Andersen M.H."/>
            <person name="Karst S.M."/>
            <person name="Dueholm M.S."/>
            <person name="Nielsen P.H."/>
            <person name="Albertsen M."/>
        </authorList>
    </citation>
    <scope>NUCLEOTIDE SEQUENCE [LARGE SCALE GENOMIC DNA]</scope>
    <source>
        <strain evidence="3">Ribe_18-Q3-R11-54_MAXAC.273</strain>
    </source>
</reference>
<dbReference type="NCBIfam" id="NF038402">
    <property type="entry name" value="TroA_like"/>
    <property type="match status" value="1"/>
</dbReference>
<dbReference type="Proteomes" id="UP000808337">
    <property type="component" value="Unassembled WGS sequence"/>
</dbReference>
<dbReference type="PANTHER" id="PTHR30535">
    <property type="entry name" value="VITAMIN B12-BINDING PROTEIN"/>
    <property type="match status" value="1"/>
</dbReference>
<proteinExistence type="predicted"/>
<dbReference type="Gene3D" id="3.40.50.1980">
    <property type="entry name" value="Nitrogenase molybdenum iron protein domain"/>
    <property type="match status" value="2"/>
</dbReference>
<dbReference type="InterPro" id="IPR054828">
    <property type="entry name" value="Vit_B12_bind_prot"/>
</dbReference>
<evidence type="ECO:0000313" key="4">
    <source>
        <dbReference type="Proteomes" id="UP000808337"/>
    </source>
</evidence>
<name>A0A9D7SVM1_9BACT</name>
<dbReference type="EMBL" id="JADKGY010000001">
    <property type="protein sequence ID" value="MBK9981739.1"/>
    <property type="molecule type" value="Genomic_DNA"/>
</dbReference>
<accession>A0A9D7SVM1</accession>
<dbReference type="AlphaFoldDB" id="A0A9D7SVM1"/>
<evidence type="ECO:0000259" key="2">
    <source>
        <dbReference type="PROSITE" id="PS50983"/>
    </source>
</evidence>
<dbReference type="SUPFAM" id="SSF53807">
    <property type="entry name" value="Helical backbone' metal receptor"/>
    <property type="match status" value="1"/>
</dbReference>